<keyword evidence="5" id="KW-1185">Reference proteome</keyword>
<feature type="signal peptide" evidence="2">
    <location>
        <begin position="1"/>
        <end position="19"/>
    </location>
</feature>
<dbReference type="Gene3D" id="3.20.20.140">
    <property type="entry name" value="Metal-dependent hydrolases"/>
    <property type="match status" value="1"/>
</dbReference>
<feature type="chain" id="PRO_5020456019" evidence="2">
    <location>
        <begin position="20"/>
        <end position="379"/>
    </location>
</feature>
<organism evidence="4 5">
    <name type="scientific">Syncephalis pseudoplumigaleata</name>
    <dbReference type="NCBI Taxonomy" id="1712513"/>
    <lineage>
        <taxon>Eukaryota</taxon>
        <taxon>Fungi</taxon>
        <taxon>Fungi incertae sedis</taxon>
        <taxon>Zoopagomycota</taxon>
        <taxon>Zoopagomycotina</taxon>
        <taxon>Zoopagomycetes</taxon>
        <taxon>Zoopagales</taxon>
        <taxon>Piptocephalidaceae</taxon>
        <taxon>Syncephalis</taxon>
    </lineage>
</organism>
<feature type="domain" description="Polymerase/histidinol phosphatase N-terminal" evidence="3">
    <location>
        <begin position="65"/>
        <end position="128"/>
    </location>
</feature>
<dbReference type="OrthoDB" id="16564at2759"/>
<keyword evidence="1" id="KW-0812">Transmembrane</keyword>
<dbReference type="PANTHER" id="PTHR42924:SF3">
    <property type="entry name" value="POLYMERASE_HISTIDINOL PHOSPHATASE N-TERMINAL DOMAIN-CONTAINING PROTEIN"/>
    <property type="match status" value="1"/>
</dbReference>
<dbReference type="AlphaFoldDB" id="A0A4P9Z1X9"/>
<proteinExistence type="predicted"/>
<accession>A0A4P9Z1X9</accession>
<evidence type="ECO:0000313" key="4">
    <source>
        <dbReference type="EMBL" id="RKP26355.1"/>
    </source>
</evidence>
<dbReference type="PANTHER" id="PTHR42924">
    <property type="entry name" value="EXONUCLEASE"/>
    <property type="match status" value="1"/>
</dbReference>
<dbReference type="SMART" id="SM00481">
    <property type="entry name" value="POLIIIAc"/>
    <property type="match status" value="1"/>
</dbReference>
<keyword evidence="1" id="KW-0472">Membrane</keyword>
<dbReference type="Proteomes" id="UP000278143">
    <property type="component" value="Unassembled WGS sequence"/>
</dbReference>
<name>A0A4P9Z1X9_9FUNG</name>
<keyword evidence="2" id="KW-0732">Signal</keyword>
<dbReference type="GO" id="GO:0035312">
    <property type="term" value="F:5'-3' DNA exonuclease activity"/>
    <property type="evidence" value="ECO:0007669"/>
    <property type="project" value="TreeGrafter"/>
</dbReference>
<gene>
    <name evidence="4" type="ORF">SYNPS1DRAFT_32757</name>
</gene>
<dbReference type="InterPro" id="IPR052018">
    <property type="entry name" value="PHP_domain"/>
</dbReference>
<evidence type="ECO:0000256" key="1">
    <source>
        <dbReference type="SAM" id="Phobius"/>
    </source>
</evidence>
<reference evidence="5" key="1">
    <citation type="journal article" date="2018" name="Nat. Microbiol.">
        <title>Leveraging single-cell genomics to expand the fungal tree of life.</title>
        <authorList>
            <person name="Ahrendt S.R."/>
            <person name="Quandt C.A."/>
            <person name="Ciobanu D."/>
            <person name="Clum A."/>
            <person name="Salamov A."/>
            <person name="Andreopoulos B."/>
            <person name="Cheng J.F."/>
            <person name="Woyke T."/>
            <person name="Pelin A."/>
            <person name="Henrissat B."/>
            <person name="Reynolds N.K."/>
            <person name="Benny G.L."/>
            <person name="Smith M.E."/>
            <person name="James T.Y."/>
            <person name="Grigoriev I.V."/>
        </authorList>
    </citation>
    <scope>NUCLEOTIDE SEQUENCE [LARGE SCALE GENOMIC DNA]</scope>
    <source>
        <strain evidence="5">Benny S71-1</strain>
    </source>
</reference>
<evidence type="ECO:0000313" key="5">
    <source>
        <dbReference type="Proteomes" id="UP000278143"/>
    </source>
</evidence>
<keyword evidence="1" id="KW-1133">Transmembrane helix</keyword>
<dbReference type="NCBIfam" id="NF038032">
    <property type="entry name" value="CehA_McbA_metalo"/>
    <property type="match status" value="1"/>
</dbReference>
<evidence type="ECO:0000256" key="2">
    <source>
        <dbReference type="SAM" id="SignalP"/>
    </source>
</evidence>
<dbReference type="EMBL" id="KZ989446">
    <property type="protein sequence ID" value="RKP26355.1"/>
    <property type="molecule type" value="Genomic_DNA"/>
</dbReference>
<protein>
    <submittedName>
        <fullName evidence="4">Polymerase/histidinol phosphatase-like protein</fullName>
    </submittedName>
</protein>
<dbReference type="SUPFAM" id="SSF89550">
    <property type="entry name" value="PHP domain-like"/>
    <property type="match status" value="1"/>
</dbReference>
<dbReference type="InterPro" id="IPR003141">
    <property type="entry name" value="Pol/His_phosphatase_N"/>
</dbReference>
<feature type="transmembrane region" description="Helical" evidence="1">
    <location>
        <begin position="338"/>
        <end position="362"/>
    </location>
</feature>
<dbReference type="GO" id="GO:0004534">
    <property type="term" value="F:5'-3' RNA exonuclease activity"/>
    <property type="evidence" value="ECO:0007669"/>
    <property type="project" value="TreeGrafter"/>
</dbReference>
<sequence>MRLCQIIAFLAGMAVVALLLNAYIEPGQYDYQSLVFDDMEVPRSELVPIGLSGSTDNATAYNIRLDGHAHTTMSDGRLRPDQLVDWAVAHGYNAIVVSDHNTLAGGLHAEAYARRQYPGRLLVIPAQEYSCCRIHMNLINIRTRVPVRAARPTNRELQRVIDEVHRQGGLAVVNHIPWSRRTARYFQVATLPGHPTLDELIDMGIDGVELVNGDTFDYPSFQALQQRMRTQPDARPLFAITGSDLHSPDGAYAWTIMQAGNFSVAAIMEEMRAGRTRFLFDPAGTRLRSYPGYHRRWEMLAPFVFVSDYLAAMYEQLPGMPSFQGEFCQTTTPQFHGYMLVALILGSLAIWLCFEAVQCALVHGWRMAARKWQARLQHK</sequence>
<dbReference type="InterPro" id="IPR016195">
    <property type="entry name" value="Pol/histidinol_Pase-like"/>
</dbReference>
<evidence type="ECO:0000259" key="3">
    <source>
        <dbReference type="SMART" id="SM00481"/>
    </source>
</evidence>